<proteinExistence type="predicted"/>
<reference evidence="1" key="1">
    <citation type="submission" date="2019-05" db="EMBL/GenBank/DDBJ databases">
        <title>Metatranscriptomic reconstruction reveals RNA viruses with the potential to shape carbon cycling in soil.</title>
        <authorList>
            <person name="Starr E.P."/>
            <person name="Nuccio E."/>
            <person name="Pett-Ridge J."/>
            <person name="Banfield J.F."/>
            <person name="Firestone M.K."/>
        </authorList>
    </citation>
    <scope>NUCLEOTIDE SEQUENCE</scope>
    <source>
        <strain evidence="1">H1_Bulk_30_scaffold_212</strain>
    </source>
</reference>
<accession>A0A514D565</accession>
<dbReference type="EMBL" id="MN034336">
    <property type="protein sequence ID" value="QDH88768.1"/>
    <property type="molecule type" value="Genomic_RNA"/>
</dbReference>
<protein>
    <submittedName>
        <fullName evidence="1">Uncharacterized protein</fullName>
    </submittedName>
</protein>
<gene>
    <name evidence="1" type="ORF">H1Bulk30212_000004</name>
</gene>
<organism evidence="1">
    <name type="scientific">Leviviridae sp</name>
    <dbReference type="NCBI Taxonomy" id="2027243"/>
    <lineage>
        <taxon>Viruses</taxon>
        <taxon>Riboviria</taxon>
        <taxon>Orthornavirae</taxon>
        <taxon>Lenarviricota</taxon>
        <taxon>Leviviricetes</taxon>
        <taxon>Norzivirales</taxon>
        <taxon>Fiersviridae</taxon>
    </lineage>
</organism>
<name>A0A514D565_9VIRU</name>
<evidence type="ECO:0000313" key="1">
    <source>
        <dbReference type="EMBL" id="QDH88768.1"/>
    </source>
</evidence>
<sequence length="44" mass="5262">MAPFLRRYWMAMLLALLVWVVVILLTEVLDRLLPVIKVYHQLHS</sequence>